<dbReference type="OrthoDB" id="242866at2759"/>
<reference evidence="10" key="1">
    <citation type="submission" date="2012-12" db="EMBL/GenBank/DDBJ databases">
        <authorList>
            <person name="Hellsten U."/>
            <person name="Grimwood J."/>
            <person name="Chapman J.A."/>
            <person name="Shapiro H."/>
            <person name="Aerts A."/>
            <person name="Otillar R.P."/>
            <person name="Terry A.Y."/>
            <person name="Boore J.L."/>
            <person name="Simakov O."/>
            <person name="Marletaz F."/>
            <person name="Cho S.-J."/>
            <person name="Edsinger-Gonzales E."/>
            <person name="Havlak P."/>
            <person name="Kuo D.-H."/>
            <person name="Larsson T."/>
            <person name="Lv J."/>
            <person name="Arendt D."/>
            <person name="Savage R."/>
            <person name="Osoegawa K."/>
            <person name="de Jong P."/>
            <person name="Lindberg D.R."/>
            <person name="Seaver E.C."/>
            <person name="Weisblat D.A."/>
            <person name="Putnam N.H."/>
            <person name="Grigoriev I.V."/>
            <person name="Rokhsar D.S."/>
        </authorList>
    </citation>
    <scope>NUCLEOTIDE SEQUENCE</scope>
</reference>
<keyword evidence="10" id="KW-1185">Reference proteome</keyword>
<dbReference type="AlphaFoldDB" id="T1FMR1"/>
<sequence>MDDFDDNPFADPSISQARPPPPTLQPIDHFNPFATENNAPSQNNQPAVLPTAPSDPPYSGGTKHFSQAPPPYVTKQLNTTTEDLRRQQEELDRRAAELERREQELRRNMDPSARVKNFPPLPSWFCLKPCFYQDISLEIPMEFQKLVRYHFHLWIAYCCVLLVNIIGSISLMAIHGSEAGSTFGLSILFFVLFTPLSFVCWFRPIYDAFKKDSSFNFFLYFFVFFMQFCVSVIQCLGISGSGTVGFINGLTSVSANIGVGLFLVLIGILFAGVAGTCMYFLFKVHRIYRSSGASFAKAQEEFAKGVFSNPTVRQTAVSVASTAARSNMEQGRM</sequence>
<reference evidence="8 10" key="2">
    <citation type="journal article" date="2013" name="Nature">
        <title>Insights into bilaterian evolution from three spiralian genomes.</title>
        <authorList>
            <person name="Simakov O."/>
            <person name="Marletaz F."/>
            <person name="Cho S.J."/>
            <person name="Edsinger-Gonzales E."/>
            <person name="Havlak P."/>
            <person name="Hellsten U."/>
            <person name="Kuo D.H."/>
            <person name="Larsson T."/>
            <person name="Lv J."/>
            <person name="Arendt D."/>
            <person name="Savage R."/>
            <person name="Osoegawa K."/>
            <person name="de Jong P."/>
            <person name="Grimwood J."/>
            <person name="Chapman J.A."/>
            <person name="Shapiro H."/>
            <person name="Aerts A."/>
            <person name="Otillar R.P."/>
            <person name="Terry A.Y."/>
            <person name="Boore J.L."/>
            <person name="Grigoriev I.V."/>
            <person name="Lindberg D.R."/>
            <person name="Seaver E.C."/>
            <person name="Weisblat D.A."/>
            <person name="Putnam N.H."/>
            <person name="Rokhsar D.S."/>
        </authorList>
    </citation>
    <scope>NUCLEOTIDE SEQUENCE</scope>
</reference>
<evidence type="ECO:0000256" key="3">
    <source>
        <dbReference type="ARBA" id="ARBA00022989"/>
    </source>
</evidence>
<accession>T1FMR1</accession>
<evidence type="ECO:0000313" key="8">
    <source>
        <dbReference type="EMBL" id="ESO09035.1"/>
    </source>
</evidence>
<dbReference type="RefSeq" id="XP_009013057.1">
    <property type="nucleotide sequence ID" value="XM_009014809.1"/>
</dbReference>
<dbReference type="GO" id="GO:0032588">
    <property type="term" value="C:trans-Golgi network membrane"/>
    <property type="evidence" value="ECO:0000318"/>
    <property type="project" value="GO_Central"/>
</dbReference>
<comment type="subcellular location">
    <subcellularLocation>
        <location evidence="1 5">Membrane</location>
        <topology evidence="1 5">Multi-pass membrane protein</topology>
    </subcellularLocation>
</comment>
<dbReference type="EMBL" id="KB096023">
    <property type="protein sequence ID" value="ESO09035.1"/>
    <property type="molecule type" value="Genomic_DNA"/>
</dbReference>
<evidence type="ECO:0000256" key="1">
    <source>
        <dbReference type="ARBA" id="ARBA00004141"/>
    </source>
</evidence>
<keyword evidence="4 5" id="KW-0472">Membrane</keyword>
<proteinExistence type="inferred from homology"/>
<gene>
    <name evidence="9" type="primary">20210110</name>
    <name evidence="8" type="ORF">HELRODRAFT_185385</name>
</gene>
<dbReference type="GO" id="GO:0006887">
    <property type="term" value="P:exocytosis"/>
    <property type="evidence" value="ECO:0000318"/>
    <property type="project" value="GO_Central"/>
</dbReference>
<evidence type="ECO:0000256" key="5">
    <source>
        <dbReference type="RuleBase" id="RU363122"/>
    </source>
</evidence>
<dbReference type="CTD" id="20210110"/>
<feature type="coiled-coil region" evidence="6">
    <location>
        <begin position="74"/>
        <end position="108"/>
    </location>
</feature>
<dbReference type="GO" id="GO:0055038">
    <property type="term" value="C:recycling endosome membrane"/>
    <property type="evidence" value="ECO:0000318"/>
    <property type="project" value="GO_Central"/>
</dbReference>
<dbReference type="OMA" id="IYFFQTI"/>
<organism evidence="9 10">
    <name type="scientific">Helobdella robusta</name>
    <name type="common">Californian leech</name>
    <dbReference type="NCBI Taxonomy" id="6412"/>
    <lineage>
        <taxon>Eukaryota</taxon>
        <taxon>Metazoa</taxon>
        <taxon>Spiralia</taxon>
        <taxon>Lophotrochozoa</taxon>
        <taxon>Annelida</taxon>
        <taxon>Clitellata</taxon>
        <taxon>Hirudinea</taxon>
        <taxon>Rhynchobdellida</taxon>
        <taxon>Glossiphoniidae</taxon>
        <taxon>Helobdella</taxon>
    </lineage>
</organism>
<feature type="transmembrane region" description="Helical" evidence="5">
    <location>
        <begin position="151"/>
        <end position="174"/>
    </location>
</feature>
<feature type="transmembrane region" description="Helical" evidence="5">
    <location>
        <begin position="186"/>
        <end position="206"/>
    </location>
</feature>
<dbReference type="InParanoid" id="T1FMR1"/>
<dbReference type="EnsemblMetazoa" id="HelroT185385">
    <property type="protein sequence ID" value="HelroP185385"/>
    <property type="gene ID" value="HelroG185385"/>
</dbReference>
<dbReference type="PANTHER" id="PTHR10687">
    <property type="entry name" value="SECRETORY CARRIER-ASSOCIATED MEMBRANE PROTEIN SCAMP"/>
    <property type="match status" value="1"/>
</dbReference>
<feature type="transmembrane region" description="Helical" evidence="5">
    <location>
        <begin position="218"/>
        <end position="239"/>
    </location>
</feature>
<dbReference type="GeneID" id="20210110"/>
<evidence type="ECO:0000313" key="9">
    <source>
        <dbReference type="EnsemblMetazoa" id="HelroP185385"/>
    </source>
</evidence>
<keyword evidence="5" id="KW-0813">Transport</keyword>
<reference evidence="9" key="3">
    <citation type="submission" date="2015-06" db="UniProtKB">
        <authorList>
            <consortium name="EnsemblMetazoa"/>
        </authorList>
    </citation>
    <scope>IDENTIFICATION</scope>
</reference>
<feature type="region of interest" description="Disordered" evidence="7">
    <location>
        <begin position="1"/>
        <end position="74"/>
    </location>
</feature>
<dbReference type="Pfam" id="PF04144">
    <property type="entry name" value="SCAMP"/>
    <property type="match status" value="1"/>
</dbReference>
<dbReference type="PANTHER" id="PTHR10687:SF2">
    <property type="entry name" value="SECRETORY CARRIER-ASSOCIATED MEMBRANE PROTEIN"/>
    <property type="match status" value="1"/>
</dbReference>
<dbReference type="Proteomes" id="UP000015101">
    <property type="component" value="Unassembled WGS sequence"/>
</dbReference>
<comment type="similarity">
    <text evidence="5">Belongs to the SCAMP family.</text>
</comment>
<dbReference type="InterPro" id="IPR007273">
    <property type="entry name" value="SCAMP"/>
</dbReference>
<feature type="compositionally biased region" description="Polar residues" evidence="7">
    <location>
        <begin position="34"/>
        <end position="46"/>
    </location>
</feature>
<dbReference type="GO" id="GO:0015031">
    <property type="term" value="P:protein transport"/>
    <property type="evidence" value="ECO:0007669"/>
    <property type="project" value="InterPro"/>
</dbReference>
<keyword evidence="3 5" id="KW-1133">Transmembrane helix</keyword>
<evidence type="ECO:0000256" key="6">
    <source>
        <dbReference type="SAM" id="Coils"/>
    </source>
</evidence>
<dbReference type="eggNOG" id="KOG3088">
    <property type="taxonomic scope" value="Eukaryota"/>
</dbReference>
<dbReference type="HOGENOM" id="CLU_066546_0_0_1"/>
<protein>
    <recommendedName>
        <fullName evidence="5">Secretory carrier-associated membrane protein</fullName>
        <shortName evidence="5">Secretory carrier membrane protein</shortName>
    </recommendedName>
</protein>
<evidence type="ECO:0000256" key="7">
    <source>
        <dbReference type="SAM" id="MobiDB-lite"/>
    </source>
</evidence>
<dbReference type="KEGG" id="hro:HELRODRAFT_185385"/>
<name>T1FMR1_HELRO</name>
<feature type="transmembrane region" description="Helical" evidence="5">
    <location>
        <begin position="259"/>
        <end position="282"/>
    </location>
</feature>
<evidence type="ECO:0000313" key="10">
    <source>
        <dbReference type="Proteomes" id="UP000015101"/>
    </source>
</evidence>
<evidence type="ECO:0000256" key="2">
    <source>
        <dbReference type="ARBA" id="ARBA00022692"/>
    </source>
</evidence>
<dbReference type="FunCoup" id="T1FMR1">
    <property type="interactions" value="687"/>
</dbReference>
<dbReference type="EMBL" id="AMQM01003154">
    <property type="status" value="NOT_ANNOTATED_CDS"/>
    <property type="molecule type" value="Genomic_DNA"/>
</dbReference>
<keyword evidence="6" id="KW-0175">Coiled coil</keyword>
<keyword evidence="2 5" id="KW-0812">Transmembrane</keyword>
<evidence type="ECO:0000256" key="4">
    <source>
        <dbReference type="ARBA" id="ARBA00023136"/>
    </source>
</evidence>